<feature type="domain" description="EAL" evidence="3">
    <location>
        <begin position="314"/>
        <end position="568"/>
    </location>
</feature>
<protein>
    <submittedName>
        <fullName evidence="5">EAL domain-containing protein</fullName>
    </submittedName>
</protein>
<dbReference type="InterPro" id="IPR052155">
    <property type="entry name" value="Biofilm_reg_signaling"/>
</dbReference>
<dbReference type="PROSITE" id="PS50887">
    <property type="entry name" value="GGDEF"/>
    <property type="match status" value="1"/>
</dbReference>
<reference evidence="5 6" key="1">
    <citation type="submission" date="2019-10" db="EMBL/GenBank/DDBJ databases">
        <title>Description of Paenibacillus pedi sp. nov.</title>
        <authorList>
            <person name="Carlier A."/>
            <person name="Qi S."/>
        </authorList>
    </citation>
    <scope>NUCLEOTIDE SEQUENCE [LARGE SCALE GENOMIC DNA]</scope>
    <source>
        <strain evidence="5 6">LMG 31457</strain>
    </source>
</reference>
<dbReference type="PROSITE" id="PS50883">
    <property type="entry name" value="EAL"/>
    <property type="match status" value="1"/>
</dbReference>
<dbReference type="SUPFAM" id="SSF141868">
    <property type="entry name" value="EAL domain-like"/>
    <property type="match status" value="1"/>
</dbReference>
<dbReference type="InterPro" id="IPR009875">
    <property type="entry name" value="PilZ_domain"/>
</dbReference>
<dbReference type="InterPro" id="IPR043128">
    <property type="entry name" value="Rev_trsase/Diguanyl_cyclase"/>
</dbReference>
<dbReference type="CDD" id="cd01949">
    <property type="entry name" value="GGDEF"/>
    <property type="match status" value="1"/>
</dbReference>
<dbReference type="Proteomes" id="UP000618579">
    <property type="component" value="Unassembled WGS sequence"/>
</dbReference>
<dbReference type="Gene3D" id="3.20.20.450">
    <property type="entry name" value="EAL domain"/>
    <property type="match status" value="1"/>
</dbReference>
<evidence type="ECO:0000256" key="1">
    <source>
        <dbReference type="SAM" id="MobiDB-lite"/>
    </source>
</evidence>
<evidence type="ECO:0000259" key="3">
    <source>
        <dbReference type="PROSITE" id="PS50883"/>
    </source>
</evidence>
<feature type="domain" description="PAS" evidence="2">
    <location>
        <begin position="29"/>
        <end position="92"/>
    </location>
</feature>
<dbReference type="InterPro" id="IPR000160">
    <property type="entry name" value="GGDEF_dom"/>
</dbReference>
<dbReference type="SMART" id="SM00091">
    <property type="entry name" value="PAS"/>
    <property type="match status" value="1"/>
</dbReference>
<accession>A0ABX1ZUX4</accession>
<dbReference type="NCBIfam" id="TIGR00229">
    <property type="entry name" value="sensory_box"/>
    <property type="match status" value="1"/>
</dbReference>
<comment type="caution">
    <text evidence="5">The sequence shown here is derived from an EMBL/GenBank/DDBJ whole genome shotgun (WGS) entry which is preliminary data.</text>
</comment>
<dbReference type="Pfam" id="PF08448">
    <property type="entry name" value="PAS_4"/>
    <property type="match status" value="1"/>
</dbReference>
<dbReference type="InterPro" id="IPR035965">
    <property type="entry name" value="PAS-like_dom_sf"/>
</dbReference>
<sequence>MKLFKKNSSKKDPEDHNNHQIDLPSSESILENITNGFLILDRNWRLKYTNKSMEYFVRKTRDELIGHNIWDVLPEAVGTKFYHNYHKAMAEQIPVIFEDYYEPTKEWLEISVFPSEEGLIGYAFNITERKNHEQIIEHMAYHDYLTDLPNRRFFEKKLEQFIEQANEKQYVIALIYIDMDRFQNINDTLGHGLGDQLIKEFSVRLVQYIDDKGFVARLGGDEFAVVLDKQFDNKEEVEKLADSIIKHIEASPFLNDDYEHYITASLGISFYPQHGMDAQTLVKNADIALYRSKEKGGNRCTFYNPIMDIDSFKRFTLEKDLRLAIHDNKLELYFQPRIDLKSGKIVSAESLVRWNHPEWGMLSPAEFIPLAEDTGLILPLTHWVELTVCSLITSWQAEGISYVPISINVSARQFLSKNFIQSLKQILQETQVDGHWLEIEITETSILENQKLVESTISELKTLGIKVSLDDFGTGYSSLAYLTQYNADVLKIDKYFIRDVTTNPSNAAVVKSIIHLAQGLGLKVVAEGVETMDQLTFLKQYECDEIQGYLFSKPVPVTEFKKLLAKEVLIPSEINQRIETDTRQNYFQDHLIFPISSQMTIIKIKDKVLSLGKTEVLIEEIGAQGLHFLTHLALAVSKDIIFEFEIEVFTEVIRVYGYIVWKEEVENNRNRYGLEFTKDDNDHLHHLVQLLM</sequence>
<evidence type="ECO:0000313" key="6">
    <source>
        <dbReference type="Proteomes" id="UP000618579"/>
    </source>
</evidence>
<dbReference type="Pfam" id="PF00990">
    <property type="entry name" value="GGDEF"/>
    <property type="match status" value="1"/>
</dbReference>
<name>A0ABX1ZUX4_9BACL</name>
<dbReference type="PROSITE" id="PS50112">
    <property type="entry name" value="PAS"/>
    <property type="match status" value="1"/>
</dbReference>
<dbReference type="Gene3D" id="3.30.450.20">
    <property type="entry name" value="PAS domain"/>
    <property type="match status" value="1"/>
</dbReference>
<dbReference type="PANTHER" id="PTHR44757">
    <property type="entry name" value="DIGUANYLATE CYCLASE DGCP"/>
    <property type="match status" value="1"/>
</dbReference>
<dbReference type="SMART" id="SM00267">
    <property type="entry name" value="GGDEF"/>
    <property type="match status" value="1"/>
</dbReference>
<dbReference type="InterPro" id="IPR013656">
    <property type="entry name" value="PAS_4"/>
</dbReference>
<organism evidence="5 6">
    <name type="scientific">Paenibacillus planticolens</name>
    <dbReference type="NCBI Taxonomy" id="2654976"/>
    <lineage>
        <taxon>Bacteria</taxon>
        <taxon>Bacillati</taxon>
        <taxon>Bacillota</taxon>
        <taxon>Bacilli</taxon>
        <taxon>Bacillales</taxon>
        <taxon>Paenibacillaceae</taxon>
        <taxon>Paenibacillus</taxon>
    </lineage>
</organism>
<feature type="domain" description="GGDEF" evidence="4">
    <location>
        <begin position="170"/>
        <end position="305"/>
    </location>
</feature>
<dbReference type="EMBL" id="WHNZ01000071">
    <property type="protein sequence ID" value="NOV03850.1"/>
    <property type="molecule type" value="Genomic_DNA"/>
</dbReference>
<evidence type="ECO:0000259" key="2">
    <source>
        <dbReference type="PROSITE" id="PS50112"/>
    </source>
</evidence>
<dbReference type="NCBIfam" id="TIGR00254">
    <property type="entry name" value="GGDEF"/>
    <property type="match status" value="1"/>
</dbReference>
<dbReference type="CDD" id="cd01948">
    <property type="entry name" value="EAL"/>
    <property type="match status" value="1"/>
</dbReference>
<dbReference type="InterPro" id="IPR029787">
    <property type="entry name" value="Nucleotide_cyclase"/>
</dbReference>
<dbReference type="Gene3D" id="3.30.70.270">
    <property type="match status" value="1"/>
</dbReference>
<feature type="region of interest" description="Disordered" evidence="1">
    <location>
        <begin position="1"/>
        <end position="23"/>
    </location>
</feature>
<dbReference type="InterPro" id="IPR001633">
    <property type="entry name" value="EAL_dom"/>
</dbReference>
<feature type="compositionally biased region" description="Basic and acidic residues" evidence="1">
    <location>
        <begin position="9"/>
        <end position="19"/>
    </location>
</feature>
<dbReference type="CDD" id="cd00130">
    <property type="entry name" value="PAS"/>
    <property type="match status" value="1"/>
</dbReference>
<dbReference type="InterPro" id="IPR035919">
    <property type="entry name" value="EAL_sf"/>
</dbReference>
<dbReference type="PANTHER" id="PTHR44757:SF2">
    <property type="entry name" value="BIOFILM ARCHITECTURE MAINTENANCE PROTEIN MBAA"/>
    <property type="match status" value="1"/>
</dbReference>
<dbReference type="RefSeq" id="WP_171686660.1">
    <property type="nucleotide sequence ID" value="NZ_WHNZ01000071.1"/>
</dbReference>
<evidence type="ECO:0000259" key="4">
    <source>
        <dbReference type="PROSITE" id="PS50887"/>
    </source>
</evidence>
<dbReference type="SUPFAM" id="SSF55073">
    <property type="entry name" value="Nucleotide cyclase"/>
    <property type="match status" value="1"/>
</dbReference>
<dbReference type="Pfam" id="PF00563">
    <property type="entry name" value="EAL"/>
    <property type="match status" value="1"/>
</dbReference>
<dbReference type="Pfam" id="PF07238">
    <property type="entry name" value="PilZ"/>
    <property type="match status" value="1"/>
</dbReference>
<dbReference type="InterPro" id="IPR000014">
    <property type="entry name" value="PAS"/>
</dbReference>
<dbReference type="SMART" id="SM00052">
    <property type="entry name" value="EAL"/>
    <property type="match status" value="1"/>
</dbReference>
<evidence type="ECO:0000313" key="5">
    <source>
        <dbReference type="EMBL" id="NOV03850.1"/>
    </source>
</evidence>
<dbReference type="SUPFAM" id="SSF55785">
    <property type="entry name" value="PYP-like sensor domain (PAS domain)"/>
    <property type="match status" value="1"/>
</dbReference>
<proteinExistence type="predicted"/>
<gene>
    <name evidence="5" type="ORF">GC097_28045</name>
</gene>
<keyword evidence="6" id="KW-1185">Reference proteome</keyword>